<keyword evidence="1" id="KW-0472">Membrane</keyword>
<feature type="transmembrane region" description="Helical" evidence="1">
    <location>
        <begin position="7"/>
        <end position="28"/>
    </location>
</feature>
<dbReference type="EMBL" id="OZ037950">
    <property type="protein sequence ID" value="CAL1712393.1"/>
    <property type="molecule type" value="Genomic_DNA"/>
</dbReference>
<protein>
    <recommendedName>
        <fullName evidence="4">Fungal N-terminal domain-containing protein</fullName>
    </recommendedName>
</protein>
<dbReference type="Proteomes" id="UP001497453">
    <property type="component" value="Chromosome 7"/>
</dbReference>
<name>A0ABP1DZE6_9APHY</name>
<sequence length="329" mass="36537">MASAYDILGAVLGVLGTIGTIQLIYSLVHFNLPSQRLKDLDDTLNGTIHFLYTAIEDGLLPDVVFVQTTQRRLSLYRNLTERLRTRVHCATNFRQQCSAMANGLSSRINSLCGRVKAIRADISSVSENTRRLLEGENHCNDDNSSIGTIQQSSVAITTFGKSGIHPPLTGRLQILEDEPVPGIHIAPPPPVYTRSVRQHCHSPPANHTVLNLAPAALNAAFMDSYFHTPNDTDRLLDLPITTRSIDRGQLDSDKFEPTKQDTETSLPSVISEVDLDRISNVLATALTAVRELQELKQRHESMSETTMTVHRKLTLAWFTGHLHDIFLRS</sequence>
<organism evidence="2 3">
    <name type="scientific">Somion occarium</name>
    <dbReference type="NCBI Taxonomy" id="3059160"/>
    <lineage>
        <taxon>Eukaryota</taxon>
        <taxon>Fungi</taxon>
        <taxon>Dikarya</taxon>
        <taxon>Basidiomycota</taxon>
        <taxon>Agaricomycotina</taxon>
        <taxon>Agaricomycetes</taxon>
        <taxon>Polyporales</taxon>
        <taxon>Cerrenaceae</taxon>
        <taxon>Somion</taxon>
    </lineage>
</organism>
<keyword evidence="3" id="KW-1185">Reference proteome</keyword>
<keyword evidence="1" id="KW-0812">Transmembrane</keyword>
<keyword evidence="1" id="KW-1133">Transmembrane helix</keyword>
<reference evidence="3" key="1">
    <citation type="submission" date="2024-04" db="EMBL/GenBank/DDBJ databases">
        <authorList>
            <person name="Shaw F."/>
            <person name="Minotto A."/>
        </authorList>
    </citation>
    <scope>NUCLEOTIDE SEQUENCE [LARGE SCALE GENOMIC DNA]</scope>
</reference>
<evidence type="ECO:0000313" key="3">
    <source>
        <dbReference type="Proteomes" id="UP001497453"/>
    </source>
</evidence>
<accession>A0ABP1DZE6</accession>
<proteinExistence type="predicted"/>
<evidence type="ECO:0008006" key="4">
    <source>
        <dbReference type="Google" id="ProtNLM"/>
    </source>
</evidence>
<gene>
    <name evidence="2" type="ORF">GFSPODELE1_LOCUS8806</name>
</gene>
<evidence type="ECO:0000313" key="2">
    <source>
        <dbReference type="EMBL" id="CAL1712393.1"/>
    </source>
</evidence>
<evidence type="ECO:0000256" key="1">
    <source>
        <dbReference type="SAM" id="Phobius"/>
    </source>
</evidence>